<dbReference type="EMBL" id="JAGEOJ010000027">
    <property type="protein sequence ID" value="MBO2454519.1"/>
    <property type="molecule type" value="Genomic_DNA"/>
</dbReference>
<accession>A0A939PSY9</accession>
<dbReference type="Proteomes" id="UP000669179">
    <property type="component" value="Unassembled WGS sequence"/>
</dbReference>
<evidence type="ECO:0000313" key="2">
    <source>
        <dbReference type="Proteomes" id="UP000669179"/>
    </source>
</evidence>
<name>A0A939PSY9_9ACTN</name>
<reference evidence="1" key="1">
    <citation type="submission" date="2021-03" db="EMBL/GenBank/DDBJ databases">
        <authorList>
            <person name="Kanchanasin P."/>
            <person name="Saeng-In P."/>
            <person name="Phongsopitanun W."/>
            <person name="Yuki M."/>
            <person name="Kudo T."/>
            <person name="Ohkuma M."/>
            <person name="Tanasupawat S."/>
        </authorList>
    </citation>
    <scope>NUCLEOTIDE SEQUENCE</scope>
    <source>
        <strain evidence="1">GKU 128</strain>
    </source>
</reference>
<proteinExistence type="predicted"/>
<dbReference type="SUPFAM" id="SSF69304">
    <property type="entry name" value="Tricorn protease N-terminal domain"/>
    <property type="match status" value="1"/>
</dbReference>
<evidence type="ECO:0000313" key="1">
    <source>
        <dbReference type="EMBL" id="MBO2454519.1"/>
    </source>
</evidence>
<comment type="caution">
    <text evidence="1">The sequence shown here is derived from an EMBL/GenBank/DDBJ whole genome shotgun (WGS) entry which is preliminary data.</text>
</comment>
<organism evidence="1 2">
    <name type="scientific">Actinomadura barringtoniae</name>
    <dbReference type="NCBI Taxonomy" id="1427535"/>
    <lineage>
        <taxon>Bacteria</taxon>
        <taxon>Bacillati</taxon>
        <taxon>Actinomycetota</taxon>
        <taxon>Actinomycetes</taxon>
        <taxon>Streptosporangiales</taxon>
        <taxon>Thermomonosporaceae</taxon>
        <taxon>Actinomadura</taxon>
    </lineage>
</organism>
<dbReference type="InterPro" id="IPR011042">
    <property type="entry name" value="6-blade_b-propeller_TolB-like"/>
</dbReference>
<dbReference type="Gene3D" id="2.120.10.30">
    <property type="entry name" value="TolB, C-terminal domain"/>
    <property type="match status" value="1"/>
</dbReference>
<evidence type="ECO:0008006" key="3">
    <source>
        <dbReference type="Google" id="ProtNLM"/>
    </source>
</evidence>
<dbReference type="AlphaFoldDB" id="A0A939PSY9"/>
<sequence>MIARAVSPRRDRVRTVGAAVGFVVLAGAAGLSINAARSSVPAVSAGGGSVSLAARTGLVARSTADDSRGNLISVSASGGRRVISRVRCERLYAAAGTGICLRLDGDLTTYQLAVLDSGLRVRREIPLVGIPNRARVSPSGHLVAWTVFVTGDSYNGGRFSTRVGILDTRSQTLVPTLEDWAAAVAGKPYKAKDLNFWGVTFAADDRFFYATMSTGGHRYLIQGDLATRSLRTLAENVECPSLAPDGKRIAFKAAKDGNPRHGWRLSVLTLASGRVSQIGQVSQVIPLAETRSVDDQAAWLDAHTVAYALRRGREHADVWAVPADGTGAPRVLVPDAESPAPLGTAPMSD</sequence>
<keyword evidence="2" id="KW-1185">Reference proteome</keyword>
<protein>
    <recommendedName>
        <fullName evidence="3">TolB-like translocation protein</fullName>
    </recommendedName>
</protein>
<gene>
    <name evidence="1" type="ORF">J4573_46050</name>
</gene>
<dbReference type="RefSeq" id="WP_208262729.1">
    <property type="nucleotide sequence ID" value="NZ_JAGEOJ010000027.1"/>
</dbReference>